<organism evidence="1">
    <name type="scientific">bioreactor metagenome</name>
    <dbReference type="NCBI Taxonomy" id="1076179"/>
    <lineage>
        <taxon>unclassified sequences</taxon>
        <taxon>metagenomes</taxon>
        <taxon>ecological metagenomes</taxon>
    </lineage>
</organism>
<reference evidence="1" key="1">
    <citation type="submission" date="2019-08" db="EMBL/GenBank/DDBJ databases">
        <authorList>
            <person name="Kucharzyk K."/>
            <person name="Murdoch R.W."/>
            <person name="Higgins S."/>
            <person name="Loffler F."/>
        </authorList>
    </citation>
    <scope>NUCLEOTIDE SEQUENCE</scope>
</reference>
<comment type="caution">
    <text evidence="1">The sequence shown here is derived from an EMBL/GenBank/DDBJ whole genome shotgun (WGS) entry which is preliminary data.</text>
</comment>
<dbReference type="EMBL" id="VSSQ01026250">
    <property type="protein sequence ID" value="MPM74880.1"/>
    <property type="molecule type" value="Genomic_DNA"/>
</dbReference>
<name>A0A645CD86_9ZZZZ</name>
<sequence>MPVGVNLAFGEAFAQRGRLALPLRSVVEGGFLRRVVVRPGQGHQLVKAHGIGPIVRHQARGNIRQLQAALHHQRRDREIRRNVLDGPAFGHQRGEGFKLVCRVHGFALHVLGEAGGAGRAIGHAQARHVPILGDAVLFRQQLEGGEASATSHHLVMQAIAGGNHDQVLQQAHALDARGQFGNGHARDGLAHVAARGPQHQPGQRNQNHVLARVGGLQYMGGAAGCGVDGAGFGSGNGVHGESPIE</sequence>
<dbReference type="AlphaFoldDB" id="A0A645CD86"/>
<gene>
    <name evidence="1" type="ORF">SDC9_121869</name>
</gene>
<accession>A0A645CD86</accession>
<evidence type="ECO:0000313" key="1">
    <source>
        <dbReference type="EMBL" id="MPM74880.1"/>
    </source>
</evidence>
<proteinExistence type="predicted"/>
<protein>
    <submittedName>
        <fullName evidence="1">Uncharacterized protein</fullName>
    </submittedName>
</protein>